<accession>A0A7I7QQ26</accession>
<evidence type="ECO:0000256" key="1">
    <source>
        <dbReference type="ARBA" id="ARBA00022679"/>
    </source>
</evidence>
<dbReference type="Proteomes" id="UP000467193">
    <property type="component" value="Chromosome"/>
</dbReference>
<dbReference type="InterPro" id="IPR005561">
    <property type="entry name" value="ANTAR"/>
</dbReference>
<feature type="domain" description="ANTAR" evidence="6">
    <location>
        <begin position="194"/>
        <end position="255"/>
    </location>
</feature>
<evidence type="ECO:0000313" key="7">
    <source>
        <dbReference type="EMBL" id="BBY28190.1"/>
    </source>
</evidence>
<dbReference type="SMART" id="SM01012">
    <property type="entry name" value="ANTAR"/>
    <property type="match status" value="1"/>
</dbReference>
<dbReference type="AlphaFoldDB" id="A0A7I7QQ26"/>
<dbReference type="SMART" id="SM00065">
    <property type="entry name" value="GAF"/>
    <property type="match status" value="1"/>
</dbReference>
<dbReference type="PROSITE" id="PS50921">
    <property type="entry name" value="ANTAR"/>
    <property type="match status" value="1"/>
</dbReference>
<dbReference type="GO" id="GO:0003723">
    <property type="term" value="F:RNA binding"/>
    <property type="evidence" value="ECO:0007669"/>
    <property type="project" value="InterPro"/>
</dbReference>
<dbReference type="PIRSF" id="PIRSF036625">
    <property type="entry name" value="GAF_ANTAR"/>
    <property type="match status" value="1"/>
</dbReference>
<dbReference type="Gene3D" id="3.30.450.40">
    <property type="match status" value="1"/>
</dbReference>
<dbReference type="InterPro" id="IPR036388">
    <property type="entry name" value="WH-like_DNA-bd_sf"/>
</dbReference>
<dbReference type="EMBL" id="AP022588">
    <property type="protein sequence ID" value="BBY28190.1"/>
    <property type="molecule type" value="Genomic_DNA"/>
</dbReference>
<protein>
    <submittedName>
        <fullName evidence="7">Transcription antitermination regulator</fullName>
    </submittedName>
</protein>
<feature type="region of interest" description="Disordered" evidence="5">
    <location>
        <begin position="1"/>
        <end position="21"/>
    </location>
</feature>
<dbReference type="Gene3D" id="1.10.10.10">
    <property type="entry name" value="Winged helix-like DNA-binding domain superfamily/Winged helix DNA-binding domain"/>
    <property type="match status" value="1"/>
</dbReference>
<dbReference type="InterPro" id="IPR029016">
    <property type="entry name" value="GAF-like_dom_sf"/>
</dbReference>
<dbReference type="InterPro" id="IPR012074">
    <property type="entry name" value="GAF_ANTAR"/>
</dbReference>
<proteinExistence type="predicted"/>
<keyword evidence="3" id="KW-0805">Transcription regulation</keyword>
<sequence length="280" mass="29995">MAEFDGQPGREAPPACDVSAEQAQSDEVDLHQGLSSLAHVVADARSVEDLLSDVASFAVQAIPGVDGAGVTLVEFVSGSPRAHAWAATPGFVRDIEILQYNKLQEGPCITCMQTRRPAVSGSIGSDDRWPRLRGSVARMGVHSVLALPMLIGDKVIGAINSYAYERDVFAEHAVRVGEQFAAPAAVSIYNAQLLATARESTERMRRALESRTVIDQAIGIVRSRSGIAAEDAFERLTKISQAENVKLHVVAERLVDEAVRKAQLRQGSGPQNAADVDGRD</sequence>
<evidence type="ECO:0000256" key="5">
    <source>
        <dbReference type="SAM" id="MobiDB-lite"/>
    </source>
</evidence>
<gene>
    <name evidence="7" type="ORF">MSEDJ_22860</name>
</gene>
<keyword evidence="2" id="KW-0418">Kinase</keyword>
<name>A0A7I7QQ26_9MYCO</name>
<dbReference type="InterPro" id="IPR003018">
    <property type="entry name" value="GAF"/>
</dbReference>
<keyword evidence="1" id="KW-0808">Transferase</keyword>
<keyword evidence="4" id="KW-0804">Transcription</keyword>
<dbReference type="GO" id="GO:0016301">
    <property type="term" value="F:kinase activity"/>
    <property type="evidence" value="ECO:0007669"/>
    <property type="project" value="UniProtKB-KW"/>
</dbReference>
<dbReference type="KEGG" id="msei:MSEDJ_22860"/>
<organism evidence="7 8">
    <name type="scientific">Mycolicibacterium sediminis</name>
    <dbReference type="NCBI Taxonomy" id="1286180"/>
    <lineage>
        <taxon>Bacteria</taxon>
        <taxon>Bacillati</taxon>
        <taxon>Actinomycetota</taxon>
        <taxon>Actinomycetes</taxon>
        <taxon>Mycobacteriales</taxon>
        <taxon>Mycobacteriaceae</taxon>
        <taxon>Mycolicibacterium</taxon>
    </lineage>
</organism>
<reference evidence="7 8" key="1">
    <citation type="journal article" date="2019" name="Emerg. Microbes Infect.">
        <title>Comprehensive subspecies identification of 175 nontuberculous mycobacteria species based on 7547 genomic profiles.</title>
        <authorList>
            <person name="Matsumoto Y."/>
            <person name="Kinjo T."/>
            <person name="Motooka D."/>
            <person name="Nabeya D."/>
            <person name="Jung N."/>
            <person name="Uechi K."/>
            <person name="Horii T."/>
            <person name="Iida T."/>
            <person name="Fujita J."/>
            <person name="Nakamura S."/>
        </authorList>
    </citation>
    <scope>NUCLEOTIDE SEQUENCE [LARGE SCALE GENOMIC DNA]</scope>
    <source>
        <strain evidence="7 8">JCM 17899</strain>
    </source>
</reference>
<evidence type="ECO:0000313" key="8">
    <source>
        <dbReference type="Proteomes" id="UP000467193"/>
    </source>
</evidence>
<evidence type="ECO:0000256" key="4">
    <source>
        <dbReference type="ARBA" id="ARBA00023163"/>
    </source>
</evidence>
<evidence type="ECO:0000259" key="6">
    <source>
        <dbReference type="PROSITE" id="PS50921"/>
    </source>
</evidence>
<dbReference type="RefSeq" id="WP_163796956.1">
    <property type="nucleotide sequence ID" value="NZ_AP022588.1"/>
</dbReference>
<dbReference type="InterPro" id="IPR011006">
    <property type="entry name" value="CheY-like_superfamily"/>
</dbReference>
<evidence type="ECO:0000256" key="2">
    <source>
        <dbReference type="ARBA" id="ARBA00022777"/>
    </source>
</evidence>
<dbReference type="SUPFAM" id="SSF55781">
    <property type="entry name" value="GAF domain-like"/>
    <property type="match status" value="1"/>
</dbReference>
<dbReference type="SUPFAM" id="SSF52172">
    <property type="entry name" value="CheY-like"/>
    <property type="match status" value="1"/>
</dbReference>
<dbReference type="Pfam" id="PF03861">
    <property type="entry name" value="ANTAR"/>
    <property type="match status" value="1"/>
</dbReference>
<keyword evidence="8" id="KW-1185">Reference proteome</keyword>
<evidence type="ECO:0000256" key="3">
    <source>
        <dbReference type="ARBA" id="ARBA00023015"/>
    </source>
</evidence>
<dbReference type="Pfam" id="PF13185">
    <property type="entry name" value="GAF_2"/>
    <property type="match status" value="1"/>
</dbReference>